<dbReference type="InterPro" id="IPR044303">
    <property type="entry name" value="ZAT1/4/9"/>
</dbReference>
<evidence type="ECO:0000313" key="4">
    <source>
        <dbReference type="Proteomes" id="UP000007305"/>
    </source>
</evidence>
<reference evidence="3" key="3">
    <citation type="submission" date="2021-05" db="UniProtKB">
        <authorList>
            <consortium name="EnsemblPlants"/>
        </authorList>
    </citation>
    <scope>IDENTIFICATION</scope>
    <source>
        <strain evidence="3">cv. B73</strain>
    </source>
</reference>
<reference evidence="3" key="2">
    <citation type="submission" date="2019-07" db="EMBL/GenBank/DDBJ databases">
        <authorList>
            <person name="Seetharam A."/>
            <person name="Woodhouse M."/>
            <person name="Cannon E."/>
        </authorList>
    </citation>
    <scope>NUCLEOTIDE SEQUENCE [LARGE SCALE GENOMIC DNA]</scope>
    <source>
        <strain evidence="3">cv. B73</strain>
    </source>
</reference>
<dbReference type="SUPFAM" id="SSF57667">
    <property type="entry name" value="beta-beta-alpha zinc fingers"/>
    <property type="match status" value="2"/>
</dbReference>
<feature type="domain" description="C2H2-type" evidence="2">
    <location>
        <begin position="359"/>
        <end position="386"/>
    </location>
</feature>
<dbReference type="InParanoid" id="A0A804N5B2"/>
<dbReference type="Proteomes" id="UP000007305">
    <property type="component" value="Chromosome 3"/>
</dbReference>
<dbReference type="InterPro" id="IPR013087">
    <property type="entry name" value="Znf_C2H2_type"/>
</dbReference>
<dbReference type="PANTHER" id="PTHR46326:SF2">
    <property type="entry name" value="ZINC FINGER PROTEIN ZAT1-RELATED"/>
    <property type="match status" value="1"/>
</dbReference>
<proteinExistence type="predicted"/>
<feature type="domain" description="C2H2-type" evidence="2">
    <location>
        <begin position="90"/>
        <end position="119"/>
    </location>
</feature>
<name>A0A804N5B2_MAIZE</name>
<feature type="domain" description="C2H2-type" evidence="2">
    <location>
        <begin position="517"/>
        <end position="544"/>
    </location>
</feature>
<accession>A0A804N5B2</accession>
<evidence type="ECO:0000313" key="3">
    <source>
        <dbReference type="EnsemblPlants" id="Zm00001eb136180_P001"/>
    </source>
</evidence>
<dbReference type="InterPro" id="IPR036236">
    <property type="entry name" value="Znf_C2H2_sf"/>
</dbReference>
<dbReference type="GO" id="GO:0006355">
    <property type="term" value="P:regulation of DNA-templated transcription"/>
    <property type="evidence" value="ECO:0007669"/>
    <property type="project" value="InterPro"/>
</dbReference>
<keyword evidence="4" id="KW-1185">Reference proteome</keyword>
<organism evidence="3 4">
    <name type="scientific">Zea mays</name>
    <name type="common">Maize</name>
    <dbReference type="NCBI Taxonomy" id="4577"/>
    <lineage>
        <taxon>Eukaryota</taxon>
        <taxon>Viridiplantae</taxon>
        <taxon>Streptophyta</taxon>
        <taxon>Embryophyta</taxon>
        <taxon>Tracheophyta</taxon>
        <taxon>Spermatophyta</taxon>
        <taxon>Magnoliopsida</taxon>
        <taxon>Liliopsida</taxon>
        <taxon>Poales</taxon>
        <taxon>Poaceae</taxon>
        <taxon>PACMAD clade</taxon>
        <taxon>Panicoideae</taxon>
        <taxon>Andropogonodae</taxon>
        <taxon>Andropogoneae</taxon>
        <taxon>Tripsacinae</taxon>
        <taxon>Zea</taxon>
    </lineage>
</organism>
<dbReference type="PANTHER" id="PTHR46326">
    <property type="entry name" value="ZINC FINGER PROTEIN ZAT1-RELATED"/>
    <property type="match status" value="1"/>
</dbReference>
<dbReference type="Gene3D" id="3.30.160.60">
    <property type="entry name" value="Classic Zinc Finger"/>
    <property type="match status" value="1"/>
</dbReference>
<dbReference type="EnsemblPlants" id="Zm00001eb136180_T001">
    <property type="protein sequence ID" value="Zm00001eb136180_P001"/>
    <property type="gene ID" value="Zm00001eb136180"/>
</dbReference>
<dbReference type="AlphaFoldDB" id="A0A804N5B2"/>
<reference evidence="4" key="1">
    <citation type="submission" date="2015-12" db="EMBL/GenBank/DDBJ databases">
        <title>Update maize B73 reference genome by single molecule sequencing technologies.</title>
        <authorList>
            <consortium name="Maize Genome Sequencing Project"/>
            <person name="Ware D."/>
        </authorList>
    </citation>
    <scope>NUCLEOTIDE SEQUENCE [LARGE SCALE GENOMIC DNA]</scope>
    <source>
        <strain evidence="4">cv. B73</strain>
    </source>
</reference>
<sequence length="552" mass="60955">RPHSTHRPQEVAAAARVSRALGGARRAWARLSPSSRKPQGFAAELDCAGFQCQALPALRILIVHILWLSLLLDTDEPSTQDMPSRRPQKYWCKICNKNFPSGRVLGGHMSCHRHAGKQLKSTPDLVVNLPVPLLGSSDEKSSLSSLESQSLHCSKVLSSCQSPRGDLGINSEKKVVTKSEEPEPAGLMESWANGNGDHGHSVMLFSPVKRKRSKRMMPVLKSEMDAAVALLMLAEHSDKTSAYEDCCGGDKDRNISTPMVSKEINLNAFDQLVQSDESTNSARLQSDKNPAYEGFDEYCEKEKENSLNLAADDPKKEVLLDVFDYEMDVDAEFMKPGDGISVEELKSSELSAETNIKRYQCKVCRKLLSSRYALGCHIRLHCEKESSLNLVTDAPKKEVLLDVFDHGMDVDAEFIKPGTDISVEELKSSDLSAAMNIKKHQCKVCRKLLRSGHALGGHMSLHFKKKNKLNSGVDVPKEVLLDAFVHEVDADIEFMKPATDLELKSSDISAAVNVKTHQCKVCGKVFGSGHALGGHMRLHYVRKSNPQQEVAD</sequence>
<keyword evidence="1" id="KW-0862">Zinc</keyword>
<dbReference type="PROSITE" id="PS50157">
    <property type="entry name" value="ZINC_FINGER_C2H2_2"/>
    <property type="match status" value="3"/>
</dbReference>
<dbReference type="PROSITE" id="PS00028">
    <property type="entry name" value="ZINC_FINGER_C2H2_1"/>
    <property type="match status" value="4"/>
</dbReference>
<keyword evidence="1" id="KW-0863">Zinc-finger</keyword>
<gene>
    <name evidence="3" type="primary">LOC100279576</name>
</gene>
<dbReference type="Pfam" id="PF13912">
    <property type="entry name" value="zf-C2H2_6"/>
    <property type="match status" value="3"/>
</dbReference>
<dbReference type="OrthoDB" id="8922241at2759"/>
<evidence type="ECO:0000259" key="2">
    <source>
        <dbReference type="PROSITE" id="PS50157"/>
    </source>
</evidence>
<evidence type="ECO:0000256" key="1">
    <source>
        <dbReference type="PROSITE-ProRule" id="PRU00042"/>
    </source>
</evidence>
<dbReference type="GO" id="GO:0008270">
    <property type="term" value="F:zinc ion binding"/>
    <property type="evidence" value="ECO:0007669"/>
    <property type="project" value="UniProtKB-KW"/>
</dbReference>
<dbReference type="Gramene" id="Zm00001eb136180_T001">
    <property type="protein sequence ID" value="Zm00001eb136180_P001"/>
    <property type="gene ID" value="Zm00001eb136180"/>
</dbReference>
<dbReference type="SMART" id="SM00355">
    <property type="entry name" value="ZnF_C2H2"/>
    <property type="match status" value="4"/>
</dbReference>
<protein>
    <recommendedName>
        <fullName evidence="2">C2H2-type domain-containing protein</fullName>
    </recommendedName>
</protein>
<keyword evidence="1" id="KW-0479">Metal-binding</keyword>